<evidence type="ECO:0000256" key="2">
    <source>
        <dbReference type="SAM" id="Phobius"/>
    </source>
</evidence>
<feature type="transmembrane region" description="Helical" evidence="2">
    <location>
        <begin position="215"/>
        <end position="239"/>
    </location>
</feature>
<organism evidence="3 4">
    <name type="scientific">Aurantiacibacter flavus</name>
    <dbReference type="NCBI Taxonomy" id="3145232"/>
    <lineage>
        <taxon>Bacteria</taxon>
        <taxon>Pseudomonadati</taxon>
        <taxon>Pseudomonadota</taxon>
        <taxon>Alphaproteobacteria</taxon>
        <taxon>Sphingomonadales</taxon>
        <taxon>Erythrobacteraceae</taxon>
        <taxon>Aurantiacibacter</taxon>
    </lineage>
</organism>
<accession>A0ABV0CYH6</accession>
<comment type="caution">
    <text evidence="3">The sequence shown here is derived from an EMBL/GenBank/DDBJ whole genome shotgun (WGS) entry which is preliminary data.</text>
</comment>
<feature type="transmembrane region" description="Helical" evidence="2">
    <location>
        <begin position="38"/>
        <end position="59"/>
    </location>
</feature>
<dbReference type="RefSeq" id="WP_346784335.1">
    <property type="nucleotide sequence ID" value="NZ_JBDLBR010000002.1"/>
</dbReference>
<dbReference type="PANTHER" id="PTHR34219">
    <property type="entry name" value="IRON-REGULATED INNER MEMBRANE PROTEIN-RELATED"/>
    <property type="match status" value="1"/>
</dbReference>
<evidence type="ECO:0000313" key="3">
    <source>
        <dbReference type="EMBL" id="MEN7536887.1"/>
    </source>
</evidence>
<dbReference type="Proteomes" id="UP001484535">
    <property type="component" value="Unassembled WGS sequence"/>
</dbReference>
<feature type="region of interest" description="Disordered" evidence="1">
    <location>
        <begin position="1"/>
        <end position="21"/>
    </location>
</feature>
<keyword evidence="2" id="KW-1133">Transmembrane helix</keyword>
<dbReference type="Pfam" id="PF03929">
    <property type="entry name" value="PepSY_TM"/>
    <property type="match status" value="1"/>
</dbReference>
<reference evidence="3 4" key="1">
    <citation type="submission" date="2024-05" db="EMBL/GenBank/DDBJ databases">
        <authorList>
            <person name="Park S."/>
        </authorList>
    </citation>
    <scope>NUCLEOTIDE SEQUENCE [LARGE SCALE GENOMIC DNA]</scope>
    <source>
        <strain evidence="3 4">DGU5</strain>
    </source>
</reference>
<evidence type="ECO:0000256" key="1">
    <source>
        <dbReference type="SAM" id="MobiDB-lite"/>
    </source>
</evidence>
<keyword evidence="2" id="KW-0812">Transmembrane</keyword>
<proteinExistence type="predicted"/>
<name>A0ABV0CYH6_9SPHN</name>
<dbReference type="EMBL" id="JBDLBR010000002">
    <property type="protein sequence ID" value="MEN7536887.1"/>
    <property type="molecule type" value="Genomic_DNA"/>
</dbReference>
<gene>
    <name evidence="3" type="ORF">ABDJ38_06850</name>
</gene>
<keyword evidence="4" id="KW-1185">Reference proteome</keyword>
<feature type="compositionally biased region" description="Polar residues" evidence="1">
    <location>
        <begin position="1"/>
        <end position="11"/>
    </location>
</feature>
<sequence length="393" mass="41952">MSQLHKSTISGTGERLKGRPHLSARARRQKLWLDVHRWLGIILLIPMAVLGVTGSAQVWPEETEALLNPAREVTASADPAALTTNHVAAARAGASDYGPLTAIEIGDVGTPLVARTAPYAEPLHGIAGPVSRLIYVDPESAQVIDSAPSSGSFMWYMHFIHGLFLIPDGGRQVVGWMGWFLLVSAVTGLVVFWPGKGRILAALRWRKRDGKALNLHRQSGFLLSLVIIVEAVTGAWISFPQAMAALVEPGVEQPQRRRPPPPGGDGAPLAVSDEAWLAALGEAQIAFPGRPTAIVAPTRRQGAWQVELTGEGVDGTVSVPADGGEVTVEERAQRAGPPPPSTRAGAIATVMRQLHYATIGGIVWQLLVFLSGFALTFLAVSGIYTWGKRKLNC</sequence>
<dbReference type="InterPro" id="IPR005625">
    <property type="entry name" value="PepSY-ass_TM"/>
</dbReference>
<feature type="transmembrane region" description="Helical" evidence="2">
    <location>
        <begin position="173"/>
        <end position="194"/>
    </location>
</feature>
<protein>
    <submittedName>
        <fullName evidence="3">PepSY-associated TM helix domain-containing protein</fullName>
    </submittedName>
</protein>
<feature type="transmembrane region" description="Helical" evidence="2">
    <location>
        <begin position="362"/>
        <end position="386"/>
    </location>
</feature>
<evidence type="ECO:0000313" key="4">
    <source>
        <dbReference type="Proteomes" id="UP001484535"/>
    </source>
</evidence>
<keyword evidence="2" id="KW-0472">Membrane</keyword>